<organism evidence="3 4">
    <name type="scientific">Mucor velutinosus</name>
    <dbReference type="NCBI Taxonomy" id="708070"/>
    <lineage>
        <taxon>Eukaryota</taxon>
        <taxon>Fungi</taxon>
        <taxon>Fungi incertae sedis</taxon>
        <taxon>Mucoromycota</taxon>
        <taxon>Mucoromycotina</taxon>
        <taxon>Mucoromycetes</taxon>
        <taxon>Mucorales</taxon>
        <taxon>Mucorineae</taxon>
        <taxon>Mucoraceae</taxon>
        <taxon>Mucor</taxon>
    </lineage>
</organism>
<keyword evidence="3" id="KW-0328">Glycosyltransferase</keyword>
<feature type="domain" description="Integrase zinc-binding" evidence="2">
    <location>
        <begin position="133"/>
        <end position="182"/>
    </location>
</feature>
<evidence type="ECO:0000259" key="2">
    <source>
        <dbReference type="Pfam" id="PF17921"/>
    </source>
</evidence>
<keyword evidence="3" id="KW-0808">Transferase</keyword>
<comment type="caution">
    <text evidence="3">The sequence shown here is derived from an EMBL/GenBank/DDBJ whole genome shotgun (WGS) entry which is preliminary data.</text>
</comment>
<dbReference type="GO" id="GO:0004100">
    <property type="term" value="F:chitin synthase activity"/>
    <property type="evidence" value="ECO:0007669"/>
    <property type="project" value="UniProtKB-EC"/>
</dbReference>
<dbReference type="RefSeq" id="XP_064678010.1">
    <property type="nucleotide sequence ID" value="XM_064831730.1"/>
</dbReference>
<gene>
    <name evidence="3" type="primary">CHS3_3</name>
    <name evidence="3" type="ORF">ATC70_012559</name>
</gene>
<dbReference type="Pfam" id="PF17921">
    <property type="entry name" value="Integrase_H2C2"/>
    <property type="match status" value="1"/>
</dbReference>
<dbReference type="GeneID" id="89956245"/>
<name>A0AAN7D6F9_9FUNG</name>
<dbReference type="Proteomes" id="UP001304243">
    <property type="component" value="Unassembled WGS sequence"/>
</dbReference>
<evidence type="ECO:0000256" key="1">
    <source>
        <dbReference type="SAM" id="MobiDB-lite"/>
    </source>
</evidence>
<reference evidence="3 4" key="1">
    <citation type="submission" date="2022-11" db="EMBL/GenBank/DDBJ databases">
        <title>Mucor velutinosus strain NIH1002 WGS.</title>
        <authorList>
            <person name="Subramanian P."/>
            <person name="Mullikin J.C."/>
            <person name="Segre J.A."/>
            <person name="Zelazny A.M."/>
        </authorList>
    </citation>
    <scope>NUCLEOTIDE SEQUENCE [LARGE SCALE GENOMIC DNA]</scope>
    <source>
        <strain evidence="3 4">NIH1002</strain>
    </source>
</reference>
<evidence type="ECO:0000313" key="3">
    <source>
        <dbReference type="EMBL" id="KAK4511344.1"/>
    </source>
</evidence>
<proteinExistence type="predicted"/>
<feature type="compositionally biased region" description="Polar residues" evidence="1">
    <location>
        <begin position="234"/>
        <end position="256"/>
    </location>
</feature>
<dbReference type="Gene3D" id="1.10.340.70">
    <property type="match status" value="1"/>
</dbReference>
<dbReference type="EC" id="2.4.1.16" evidence="3"/>
<dbReference type="EMBL" id="JASEJX010000030">
    <property type="protein sequence ID" value="KAK4511344.1"/>
    <property type="molecule type" value="Genomic_DNA"/>
</dbReference>
<dbReference type="InterPro" id="IPR041588">
    <property type="entry name" value="Integrase_H2C2"/>
</dbReference>
<accession>A0AAN7D6F9</accession>
<dbReference type="AlphaFoldDB" id="A0AAN7D6F9"/>
<feature type="region of interest" description="Disordered" evidence="1">
    <location>
        <begin position="234"/>
        <end position="281"/>
    </location>
</feature>
<protein>
    <submittedName>
        <fullName evidence="3">Chitin synthase, class 3</fullName>
        <ecNumber evidence="3">2.4.1.16</ecNumber>
    </submittedName>
</protein>
<evidence type="ECO:0000313" key="4">
    <source>
        <dbReference type="Proteomes" id="UP001304243"/>
    </source>
</evidence>
<keyword evidence="4" id="KW-1185">Reference proteome</keyword>
<feature type="compositionally biased region" description="Low complexity" evidence="1">
    <location>
        <begin position="257"/>
        <end position="267"/>
    </location>
</feature>
<feature type="region of interest" description="Disordered" evidence="1">
    <location>
        <begin position="293"/>
        <end position="327"/>
    </location>
</feature>
<sequence length="407" mass="45083">MQNHQRSPMFDFNSNSSSSFHQQYRYGNILNDAVVVAANTSNLSEEEDPLPSFEEFQGIINDYLQNLSPKKRDKALVDHARYCLIQEVLKNPRNTSISTAQFRFWVKKMFQLQPGSYDLVCHDNKPVAMREQIYDILVNAHKEAHHGGRDKTSAIVRNQFSWIPKELVARFVRQCPTCISRRNGSQSLSAYTSKTSSPRIDYSAPSSAFTYDMAAAAAAAAAAASATTPTLLYTPSSKAESDMSTSPSTTDNTFKRSPNSNNYNIISPSPPSKRPFFGQDGLYDTTSGDHFALDYPTHMSPTTGNRSPYYRRRSSAQTPQLTPPSQPEFVSYTTFTANTPSYYKTMISSYQRQPMLEPSASTLAGSNDFSSSAAVIVATQSPTSDAIFAMDRSTSILSHNTDTPSSI</sequence>